<dbReference type="SUPFAM" id="SSF55347">
    <property type="entry name" value="Glyceraldehyde-3-phosphate dehydrogenase-like, C-terminal domain"/>
    <property type="match status" value="1"/>
</dbReference>
<evidence type="ECO:0000256" key="1">
    <source>
        <dbReference type="ARBA" id="ARBA00006642"/>
    </source>
</evidence>
<keyword evidence="3 13" id="KW-0028">Amino-acid biosynthesis</keyword>
<keyword evidence="4 13" id="KW-0521">NADP</keyword>
<feature type="active site" description="Proton donor/acceptor" evidence="13">
    <location>
        <position position="141"/>
    </location>
</feature>
<evidence type="ECO:0000313" key="17">
    <source>
        <dbReference type="Proteomes" id="UP000676601"/>
    </source>
</evidence>
<dbReference type="InterPro" id="IPR022663">
    <property type="entry name" value="DapB_C"/>
</dbReference>
<name>A0ABQ4LH20_9BACL</name>
<evidence type="ECO:0000256" key="2">
    <source>
        <dbReference type="ARBA" id="ARBA00022490"/>
    </source>
</evidence>
<evidence type="ECO:0000256" key="9">
    <source>
        <dbReference type="ARBA" id="ARBA00037922"/>
    </source>
</evidence>
<evidence type="ECO:0000259" key="14">
    <source>
        <dbReference type="Pfam" id="PF01113"/>
    </source>
</evidence>
<protein>
    <recommendedName>
        <fullName evidence="10 13">4-hydroxy-tetrahydrodipicolinate reductase</fullName>
        <shortName evidence="13">HTPA reductase</shortName>
        <ecNumber evidence="10 13">1.17.1.8</ecNumber>
    </recommendedName>
</protein>
<evidence type="ECO:0000256" key="11">
    <source>
        <dbReference type="ARBA" id="ARBA00049080"/>
    </source>
</evidence>
<keyword evidence="8 13" id="KW-0457">Lysine biosynthesis</keyword>
<dbReference type="Pfam" id="PF01113">
    <property type="entry name" value="DapB_N"/>
    <property type="match status" value="1"/>
</dbReference>
<evidence type="ECO:0000259" key="15">
    <source>
        <dbReference type="Pfam" id="PF05173"/>
    </source>
</evidence>
<dbReference type="PANTHER" id="PTHR20836:SF0">
    <property type="entry name" value="4-HYDROXY-TETRAHYDRODIPICOLINATE REDUCTASE 1, CHLOROPLASTIC-RELATED"/>
    <property type="match status" value="1"/>
</dbReference>
<keyword evidence="17" id="KW-1185">Reference proteome</keyword>
<evidence type="ECO:0000313" key="16">
    <source>
        <dbReference type="EMBL" id="GIO55243.1"/>
    </source>
</evidence>
<comment type="function">
    <text evidence="13">Catalyzes the conversion of 4-hydroxy-tetrahydrodipicolinate (HTPA) to tetrahydrodipicolinate.</text>
</comment>
<dbReference type="Proteomes" id="UP000676601">
    <property type="component" value="Unassembled WGS sequence"/>
</dbReference>
<comment type="catalytic activity">
    <reaction evidence="11 13">
        <text>(S)-2,3,4,5-tetrahydrodipicolinate + NADP(+) + H2O = (2S,4S)-4-hydroxy-2,3,4,5-tetrahydrodipicolinate + NADPH + H(+)</text>
        <dbReference type="Rhea" id="RHEA:35331"/>
        <dbReference type="ChEBI" id="CHEBI:15377"/>
        <dbReference type="ChEBI" id="CHEBI:15378"/>
        <dbReference type="ChEBI" id="CHEBI:16845"/>
        <dbReference type="ChEBI" id="CHEBI:57783"/>
        <dbReference type="ChEBI" id="CHEBI:58349"/>
        <dbReference type="ChEBI" id="CHEBI:67139"/>
        <dbReference type="EC" id="1.17.1.8"/>
    </reaction>
</comment>
<sequence length="252" mass="27489">MGKEVVKLVLEDPDLELVAAVGRSGEGTDAGTLAGLPECGVKLTSDLEMALVEGRPDVLVDFTTPQFAYPNTVLAVSHGVRPVIGTTGFTPEQIEELDKQCKEKGIGGLIAPNFSIGAILMMKFAAQAAKYFPHLEIMEFHGDQKLDAPSGTAIKTAEMIAQNRQEIRQGNPNEEETIEGSRGGYYNGFRIHSVRLPGVFAQQEVLFGGFGQTLKIRHDSYERAGYMPGVKMAVEKVMTYEGMVYGFDHFIE</sequence>
<keyword evidence="2 13" id="KW-0963">Cytoplasm</keyword>
<evidence type="ECO:0000256" key="6">
    <source>
        <dbReference type="ARBA" id="ARBA00023002"/>
    </source>
</evidence>
<dbReference type="InterPro" id="IPR036291">
    <property type="entry name" value="NAD(P)-bd_dom_sf"/>
</dbReference>
<feature type="binding site" evidence="13">
    <location>
        <begin position="111"/>
        <end position="114"/>
    </location>
    <ligand>
        <name>NAD(+)</name>
        <dbReference type="ChEBI" id="CHEBI:57540"/>
    </ligand>
</feature>
<evidence type="ECO:0000256" key="13">
    <source>
        <dbReference type="HAMAP-Rule" id="MF_00102"/>
    </source>
</evidence>
<dbReference type="EMBL" id="BORU01000001">
    <property type="protein sequence ID" value="GIO55243.1"/>
    <property type="molecule type" value="Genomic_DNA"/>
</dbReference>
<dbReference type="EC" id="1.17.1.8" evidence="10 13"/>
<evidence type="ECO:0000256" key="12">
    <source>
        <dbReference type="ARBA" id="ARBA00049396"/>
    </source>
</evidence>
<keyword evidence="5 13" id="KW-0220">Diaminopimelate biosynthesis</keyword>
<dbReference type="PROSITE" id="PS01298">
    <property type="entry name" value="DAPB"/>
    <property type="match status" value="1"/>
</dbReference>
<dbReference type="Pfam" id="PF05173">
    <property type="entry name" value="DapB_C"/>
    <property type="match status" value="1"/>
</dbReference>
<dbReference type="HAMAP" id="MF_00102">
    <property type="entry name" value="DapB"/>
    <property type="match status" value="1"/>
</dbReference>
<dbReference type="CDD" id="cd02274">
    <property type="entry name" value="DHDPR_N"/>
    <property type="match status" value="1"/>
</dbReference>
<reference evidence="16 17" key="1">
    <citation type="submission" date="2021-03" db="EMBL/GenBank/DDBJ databases">
        <title>Antimicrobial resistance genes in bacteria isolated from Japanese honey, and their potential for conferring macrolide and lincosamide resistance in the American foulbrood pathogen Paenibacillus larvae.</title>
        <authorList>
            <person name="Okamoto M."/>
            <person name="Kumagai M."/>
            <person name="Kanamori H."/>
            <person name="Takamatsu D."/>
        </authorList>
    </citation>
    <scope>NUCLEOTIDE SEQUENCE [LARGE SCALE GENOMIC DNA]</scope>
    <source>
        <strain evidence="16 17">J21TS7</strain>
    </source>
</reference>
<evidence type="ECO:0000256" key="7">
    <source>
        <dbReference type="ARBA" id="ARBA00023027"/>
    </source>
</evidence>
<dbReference type="Gene3D" id="3.30.360.10">
    <property type="entry name" value="Dihydrodipicolinate Reductase, domain 2"/>
    <property type="match status" value="1"/>
</dbReference>
<evidence type="ECO:0000256" key="4">
    <source>
        <dbReference type="ARBA" id="ARBA00022857"/>
    </source>
</evidence>
<dbReference type="InterPro" id="IPR000846">
    <property type="entry name" value="DapB_N"/>
</dbReference>
<comment type="subunit">
    <text evidence="13">Homotetramer.</text>
</comment>
<dbReference type="Gene3D" id="3.40.50.720">
    <property type="entry name" value="NAD(P)-binding Rossmann-like Domain"/>
    <property type="match status" value="1"/>
</dbReference>
<organism evidence="16 17">
    <name type="scientific">Paenibacillus cineris</name>
    <dbReference type="NCBI Taxonomy" id="237530"/>
    <lineage>
        <taxon>Bacteria</taxon>
        <taxon>Bacillati</taxon>
        <taxon>Bacillota</taxon>
        <taxon>Bacilli</taxon>
        <taxon>Bacillales</taxon>
        <taxon>Paenibacillaceae</taxon>
        <taxon>Paenibacillus</taxon>
    </lineage>
</organism>
<comment type="catalytic activity">
    <reaction evidence="12 13">
        <text>(S)-2,3,4,5-tetrahydrodipicolinate + NAD(+) + H2O = (2S,4S)-4-hydroxy-2,3,4,5-tetrahydrodipicolinate + NADH + H(+)</text>
        <dbReference type="Rhea" id="RHEA:35323"/>
        <dbReference type="ChEBI" id="CHEBI:15377"/>
        <dbReference type="ChEBI" id="CHEBI:15378"/>
        <dbReference type="ChEBI" id="CHEBI:16845"/>
        <dbReference type="ChEBI" id="CHEBI:57540"/>
        <dbReference type="ChEBI" id="CHEBI:57945"/>
        <dbReference type="ChEBI" id="CHEBI:67139"/>
        <dbReference type="EC" id="1.17.1.8"/>
    </reaction>
</comment>
<feature type="binding site" evidence="13">
    <location>
        <begin position="151"/>
        <end position="152"/>
    </location>
    <ligand>
        <name>(S)-2,3,4,5-tetrahydrodipicolinate</name>
        <dbReference type="ChEBI" id="CHEBI:16845"/>
    </ligand>
</feature>
<dbReference type="NCBIfam" id="TIGR00036">
    <property type="entry name" value="dapB"/>
    <property type="match status" value="1"/>
</dbReference>
<dbReference type="InterPro" id="IPR023940">
    <property type="entry name" value="DHDPR_bac"/>
</dbReference>
<keyword evidence="7 13" id="KW-0520">NAD</keyword>
<feature type="domain" description="Dihydrodipicolinate reductase N-terminal" evidence="14">
    <location>
        <begin position="1"/>
        <end position="114"/>
    </location>
</feature>
<evidence type="ECO:0000256" key="5">
    <source>
        <dbReference type="ARBA" id="ARBA00022915"/>
    </source>
</evidence>
<feature type="active site" description="Proton donor" evidence="13">
    <location>
        <position position="145"/>
    </location>
</feature>
<evidence type="ECO:0000256" key="8">
    <source>
        <dbReference type="ARBA" id="ARBA00023154"/>
    </source>
</evidence>
<feature type="binding site" evidence="13">
    <location>
        <begin position="85"/>
        <end position="87"/>
    </location>
    <ligand>
        <name>NAD(+)</name>
        <dbReference type="ChEBI" id="CHEBI:57540"/>
    </ligand>
</feature>
<dbReference type="PANTHER" id="PTHR20836">
    <property type="entry name" value="DIHYDRODIPICOLINATE REDUCTASE"/>
    <property type="match status" value="1"/>
</dbReference>
<dbReference type="PIRSF" id="PIRSF000161">
    <property type="entry name" value="DHPR"/>
    <property type="match status" value="1"/>
</dbReference>
<comment type="subcellular location">
    <subcellularLocation>
        <location evidence="13">Cytoplasm</location>
    </subcellularLocation>
</comment>
<keyword evidence="6 13" id="KW-0560">Oxidoreductase</keyword>
<evidence type="ECO:0000256" key="10">
    <source>
        <dbReference type="ARBA" id="ARBA00038983"/>
    </source>
</evidence>
<comment type="pathway">
    <text evidence="9 13">Amino-acid biosynthesis; L-lysine biosynthesis via DAP pathway; (S)-tetrahydrodipicolinate from L-aspartate: step 4/4.</text>
</comment>
<dbReference type="InterPro" id="IPR022664">
    <property type="entry name" value="DapB_N_CS"/>
</dbReference>
<dbReference type="SUPFAM" id="SSF51735">
    <property type="entry name" value="NAD(P)-binding Rossmann-fold domains"/>
    <property type="match status" value="1"/>
</dbReference>
<comment type="caution">
    <text evidence="13">Lacks conserved residue(s) required for the propagation of feature annotation.</text>
</comment>
<comment type="caution">
    <text evidence="16">The sequence shown here is derived from an EMBL/GenBank/DDBJ whole genome shotgun (WGS) entry which is preliminary data.</text>
</comment>
<proteinExistence type="inferred from homology"/>
<accession>A0ABQ4LH20</accession>
<comment type="similarity">
    <text evidence="1 13">Belongs to the DapB family.</text>
</comment>
<comment type="caution">
    <text evidence="13">Was originally thought to be a dihydrodipicolinate reductase (DHDPR), catalyzing the conversion of dihydrodipicolinate to tetrahydrodipicolinate. However, it was shown in E.coli that the substrate of the enzymatic reaction is not dihydrodipicolinate (DHDP) but in fact (2S,4S)-4-hydroxy-2,3,4,5-tetrahydrodipicolinic acid (HTPA), the product released by the DapA-catalyzed reaction.</text>
</comment>
<feature type="domain" description="Dihydrodipicolinate reductase C-terminal" evidence="15">
    <location>
        <begin position="117"/>
        <end position="250"/>
    </location>
</feature>
<evidence type="ECO:0000256" key="3">
    <source>
        <dbReference type="ARBA" id="ARBA00022605"/>
    </source>
</evidence>
<gene>
    <name evidence="13 16" type="primary">dapB</name>
    <name evidence="16" type="ORF">J21TS7_35610</name>
</gene>